<evidence type="ECO:0000313" key="2">
    <source>
        <dbReference type="Proteomes" id="UP000615446"/>
    </source>
</evidence>
<proteinExistence type="predicted"/>
<comment type="caution">
    <text evidence="1">The sequence shown here is derived from an EMBL/GenBank/DDBJ whole genome shotgun (WGS) entry which is preliminary data.</text>
</comment>
<gene>
    <name evidence="1" type="ORF">RCL2_000506100</name>
</gene>
<name>A0A8H3L1N5_9GLOM</name>
<protein>
    <submittedName>
        <fullName evidence="1">Uncharacterized protein</fullName>
    </submittedName>
</protein>
<dbReference type="AlphaFoldDB" id="A0A8H3L1N5"/>
<accession>A0A8H3L1N5</accession>
<dbReference type="EMBL" id="BLAL01000033">
    <property type="protein sequence ID" value="GES77715.1"/>
    <property type="molecule type" value="Genomic_DNA"/>
</dbReference>
<evidence type="ECO:0000313" key="1">
    <source>
        <dbReference type="EMBL" id="GES77715.1"/>
    </source>
</evidence>
<reference evidence="1" key="1">
    <citation type="submission" date="2019-10" db="EMBL/GenBank/DDBJ databases">
        <title>Conservation and host-specific expression of non-tandemly repeated heterogenous ribosome RNA gene in arbuscular mycorrhizal fungi.</title>
        <authorList>
            <person name="Maeda T."/>
            <person name="Kobayashi Y."/>
            <person name="Nakagawa T."/>
            <person name="Ezawa T."/>
            <person name="Yamaguchi K."/>
            <person name="Bino T."/>
            <person name="Nishimoto Y."/>
            <person name="Shigenobu S."/>
            <person name="Kawaguchi M."/>
        </authorList>
    </citation>
    <scope>NUCLEOTIDE SEQUENCE</scope>
    <source>
        <strain evidence="1">HR1</strain>
    </source>
</reference>
<organism evidence="1 2">
    <name type="scientific">Rhizophagus clarus</name>
    <dbReference type="NCBI Taxonomy" id="94130"/>
    <lineage>
        <taxon>Eukaryota</taxon>
        <taxon>Fungi</taxon>
        <taxon>Fungi incertae sedis</taxon>
        <taxon>Mucoromycota</taxon>
        <taxon>Glomeromycotina</taxon>
        <taxon>Glomeromycetes</taxon>
        <taxon>Glomerales</taxon>
        <taxon>Glomeraceae</taxon>
        <taxon>Rhizophagus</taxon>
    </lineage>
</organism>
<sequence>MPDSQTWNVSWKGLLDFLDELDLGLLLAFLDEPDLGMLPAFLDEPDLGILPNSLDKPDLKCNEGGIFFEY</sequence>
<dbReference type="Proteomes" id="UP000615446">
    <property type="component" value="Unassembled WGS sequence"/>
</dbReference>